<accession>A0AAN7U7P2</accession>
<gene>
    <name evidence="3" type="ORF">RB653_004376</name>
</gene>
<evidence type="ECO:0000313" key="4">
    <source>
        <dbReference type="Proteomes" id="UP001344447"/>
    </source>
</evidence>
<proteinExistence type="predicted"/>
<keyword evidence="2" id="KW-0472">Membrane</keyword>
<feature type="coiled-coil region" evidence="1">
    <location>
        <begin position="211"/>
        <end position="245"/>
    </location>
</feature>
<reference evidence="3 4" key="1">
    <citation type="submission" date="2023-11" db="EMBL/GenBank/DDBJ databases">
        <title>Dfirmibasis_genome.</title>
        <authorList>
            <person name="Edelbroek B."/>
            <person name="Kjellin J."/>
            <person name="Jerlstrom-Hultqvist J."/>
            <person name="Soderbom F."/>
        </authorList>
    </citation>
    <scope>NUCLEOTIDE SEQUENCE [LARGE SCALE GENOMIC DNA]</scope>
    <source>
        <strain evidence="3 4">TNS-C-14</strain>
    </source>
</reference>
<sequence>MVVEIERNYKFQFSFEPKIKGEQTSTSTSSFFPYEWGYGANGFPTEELQDIIQEYDYQVLGNHIKQTIGQPHQSLLNLILLIIFTYLIPSIVILTKIYNTYAIVFIIITFILSIISIPFIVLFKNLRMFTKLRVNSSNEIEHIQKLNEIVEGYLNPIPFYLSFPENYEYSNFGNCVYKFFQRNKPTNVETMVFNEPEQQPIQPQRKNSRKLSLVRKSKNLLQMENDELKRRLNLLEGRYDQLKKYYFEIKLKETIIKLEEFMLRDFNEHHGTSFQTMQHIISNESNSEALYQKFSKKQIQMLKLLKRKVCNSLQLPATVSFDMSLNMSVKPFSTMNSADLETVKQLFGLLEKYYQNNHAFIY</sequence>
<organism evidence="3 4">
    <name type="scientific">Dictyostelium firmibasis</name>
    <dbReference type="NCBI Taxonomy" id="79012"/>
    <lineage>
        <taxon>Eukaryota</taxon>
        <taxon>Amoebozoa</taxon>
        <taxon>Evosea</taxon>
        <taxon>Eumycetozoa</taxon>
        <taxon>Dictyostelia</taxon>
        <taxon>Dictyosteliales</taxon>
        <taxon>Dictyosteliaceae</taxon>
        <taxon>Dictyostelium</taxon>
    </lineage>
</organism>
<evidence type="ECO:0000313" key="3">
    <source>
        <dbReference type="EMBL" id="KAK5582790.1"/>
    </source>
</evidence>
<name>A0AAN7U7P2_9MYCE</name>
<dbReference type="EMBL" id="JAVFKY010000001">
    <property type="protein sequence ID" value="KAK5582790.1"/>
    <property type="molecule type" value="Genomic_DNA"/>
</dbReference>
<keyword evidence="2" id="KW-0812">Transmembrane</keyword>
<keyword evidence="1" id="KW-0175">Coiled coil</keyword>
<feature type="transmembrane region" description="Helical" evidence="2">
    <location>
        <begin position="75"/>
        <end position="95"/>
    </location>
</feature>
<evidence type="ECO:0008006" key="5">
    <source>
        <dbReference type="Google" id="ProtNLM"/>
    </source>
</evidence>
<keyword evidence="4" id="KW-1185">Reference proteome</keyword>
<evidence type="ECO:0000256" key="2">
    <source>
        <dbReference type="SAM" id="Phobius"/>
    </source>
</evidence>
<feature type="transmembrane region" description="Helical" evidence="2">
    <location>
        <begin position="101"/>
        <end position="123"/>
    </location>
</feature>
<keyword evidence="2" id="KW-1133">Transmembrane helix</keyword>
<dbReference type="AlphaFoldDB" id="A0AAN7U7P2"/>
<protein>
    <recommendedName>
        <fullName evidence="5">Transmembrane protein</fullName>
    </recommendedName>
</protein>
<dbReference type="Proteomes" id="UP001344447">
    <property type="component" value="Unassembled WGS sequence"/>
</dbReference>
<comment type="caution">
    <text evidence="3">The sequence shown here is derived from an EMBL/GenBank/DDBJ whole genome shotgun (WGS) entry which is preliminary data.</text>
</comment>
<evidence type="ECO:0000256" key="1">
    <source>
        <dbReference type="SAM" id="Coils"/>
    </source>
</evidence>